<name>A0A512C7I7_9BACT</name>
<gene>
    <name evidence="2" type="ORF">CQA01_06950</name>
</gene>
<dbReference type="SUPFAM" id="SSF47598">
    <property type="entry name" value="Ribbon-helix-helix"/>
    <property type="match status" value="1"/>
</dbReference>
<dbReference type="GO" id="GO:0006355">
    <property type="term" value="P:regulation of DNA-templated transcription"/>
    <property type="evidence" value="ECO:0007669"/>
    <property type="project" value="InterPro"/>
</dbReference>
<dbReference type="InterPro" id="IPR022789">
    <property type="entry name" value="ParD"/>
</dbReference>
<dbReference type="Pfam" id="PF03693">
    <property type="entry name" value="ParD_antitoxin"/>
    <property type="match status" value="1"/>
</dbReference>
<accession>A0A512C7I7</accession>
<comment type="caution">
    <text evidence="2">The sequence shown here is derived from an EMBL/GenBank/DDBJ whole genome shotgun (WGS) entry which is preliminary data.</text>
</comment>
<evidence type="ECO:0000313" key="3">
    <source>
        <dbReference type="Proteomes" id="UP000321301"/>
    </source>
</evidence>
<dbReference type="RefSeq" id="WP_040417784.1">
    <property type="nucleotide sequence ID" value="NZ_BJYV01000001.1"/>
</dbReference>
<keyword evidence="1" id="KW-1277">Toxin-antitoxin system</keyword>
<dbReference type="Proteomes" id="UP000321301">
    <property type="component" value="Unassembled WGS sequence"/>
</dbReference>
<protein>
    <recommendedName>
        <fullName evidence="4">Antitoxin ParD1/3/4</fullName>
    </recommendedName>
</protein>
<dbReference type="InterPro" id="IPR038296">
    <property type="entry name" value="ParD_sf"/>
</dbReference>
<evidence type="ECO:0000313" key="2">
    <source>
        <dbReference type="EMBL" id="GEO20161.1"/>
    </source>
</evidence>
<evidence type="ECO:0000256" key="1">
    <source>
        <dbReference type="ARBA" id="ARBA00022649"/>
    </source>
</evidence>
<dbReference type="Gene3D" id="6.10.10.120">
    <property type="entry name" value="Antitoxin ParD1-like"/>
    <property type="match status" value="1"/>
</dbReference>
<proteinExistence type="predicted"/>
<evidence type="ECO:0008006" key="4">
    <source>
        <dbReference type="Google" id="ProtNLM"/>
    </source>
</evidence>
<organism evidence="2 3">
    <name type="scientific">Cyclobacterium qasimii</name>
    <dbReference type="NCBI Taxonomy" id="1350429"/>
    <lineage>
        <taxon>Bacteria</taxon>
        <taxon>Pseudomonadati</taxon>
        <taxon>Bacteroidota</taxon>
        <taxon>Cytophagia</taxon>
        <taxon>Cytophagales</taxon>
        <taxon>Cyclobacteriaceae</taxon>
        <taxon>Cyclobacterium</taxon>
    </lineage>
</organism>
<dbReference type="EMBL" id="BJYV01000001">
    <property type="protein sequence ID" value="GEO20161.1"/>
    <property type="molecule type" value="Genomic_DNA"/>
</dbReference>
<dbReference type="InterPro" id="IPR010985">
    <property type="entry name" value="Ribbon_hlx_hlx"/>
</dbReference>
<dbReference type="AlphaFoldDB" id="A0A512C7I7"/>
<keyword evidence="3" id="KW-1185">Reference proteome</keyword>
<reference evidence="2 3" key="1">
    <citation type="submission" date="2019-07" db="EMBL/GenBank/DDBJ databases">
        <title>Whole genome shotgun sequence of Cyclobacterium qasimii NBRC 106168.</title>
        <authorList>
            <person name="Hosoyama A."/>
            <person name="Uohara A."/>
            <person name="Ohji S."/>
            <person name="Ichikawa N."/>
        </authorList>
    </citation>
    <scope>NUCLEOTIDE SEQUENCE [LARGE SCALE GENOMIC DNA]</scope>
    <source>
        <strain evidence="2 3">NBRC 106168</strain>
    </source>
</reference>
<sequence length="81" mass="9558">MARQTISVNEPNDRWMKQKIEENEFSSKSELINDLIRRQREQEEERLLLRNELIKGENSGLSNKSMAEILTEAKQRVKNGQ</sequence>